<dbReference type="GeneID" id="9742524"/>
<dbReference type="InterPro" id="IPR019209">
    <property type="entry name" value="DUF2098"/>
</dbReference>
<dbReference type="KEGG" id="mpi:Mpet_0086"/>
<keyword evidence="2" id="KW-1185">Reference proteome</keyword>
<accession>E1RDI3</accession>
<protein>
    <recommendedName>
        <fullName evidence="3">DUF2098 domain-containing protein</fullName>
    </recommendedName>
</protein>
<dbReference type="eggNOG" id="arCOG04846">
    <property type="taxonomic scope" value="Archaea"/>
</dbReference>
<dbReference type="AlphaFoldDB" id="E1RDI3"/>
<dbReference type="HOGENOM" id="CLU_159088_0_0_2"/>
<evidence type="ECO:0000313" key="2">
    <source>
        <dbReference type="Proteomes" id="UP000006565"/>
    </source>
</evidence>
<sequence>MENATIAPGSLVRYPRTGTSGKATGSKIIDGREFVLIDSTGMYYRADQLIIVDSVTEKRERGEEKGIERFKAEKKLTNEDIRDAFDDVTGVGAG</sequence>
<dbReference type="OrthoDB" id="52973at2157"/>
<gene>
    <name evidence="1" type="ordered locus">Mpet_0086</name>
</gene>
<proteinExistence type="predicted"/>
<dbReference type="RefSeq" id="WP_013328046.1">
    <property type="nucleotide sequence ID" value="NC_014507.1"/>
</dbReference>
<name>E1RDI3_METP4</name>
<evidence type="ECO:0008006" key="3">
    <source>
        <dbReference type="Google" id="ProtNLM"/>
    </source>
</evidence>
<dbReference type="EMBL" id="CP002117">
    <property type="protein sequence ID" value="ADN34867.1"/>
    <property type="molecule type" value="Genomic_DNA"/>
</dbReference>
<evidence type="ECO:0000313" key="1">
    <source>
        <dbReference type="EMBL" id="ADN34867.1"/>
    </source>
</evidence>
<dbReference type="Proteomes" id="UP000006565">
    <property type="component" value="Chromosome"/>
</dbReference>
<dbReference type="Pfam" id="PF09871">
    <property type="entry name" value="DUF2098"/>
    <property type="match status" value="1"/>
</dbReference>
<reference evidence="1 2" key="1">
    <citation type="journal article" date="2010" name="Stand. Genomic Sci.">
        <title>Complete genome sequence of Methanoplanus petrolearius type strain (SEBR 4847).</title>
        <authorList>
            <person name="Brambilla E."/>
            <person name="Djao O.D."/>
            <person name="Daligault H."/>
            <person name="Lapidus A."/>
            <person name="Lucas S."/>
            <person name="Hammon N."/>
            <person name="Nolan M."/>
            <person name="Tice H."/>
            <person name="Cheng J.F."/>
            <person name="Han C."/>
            <person name="Tapia R."/>
            <person name="Goodwin L."/>
            <person name="Pitluck S."/>
            <person name="Liolios K."/>
            <person name="Ivanova N."/>
            <person name="Mavromatis K."/>
            <person name="Mikhailova N."/>
            <person name="Pati A."/>
            <person name="Chen A."/>
            <person name="Palaniappan K."/>
            <person name="Land M."/>
            <person name="Hauser L."/>
            <person name="Chang Y.J."/>
            <person name="Jeffries C.D."/>
            <person name="Rohde M."/>
            <person name="Spring S."/>
            <person name="Sikorski J."/>
            <person name="Goker M."/>
            <person name="Woyke T."/>
            <person name="Bristow J."/>
            <person name="Eisen J.A."/>
            <person name="Markowitz V."/>
            <person name="Hugenholtz P."/>
            <person name="Kyrpides N.C."/>
            <person name="Klenk H.P."/>
        </authorList>
    </citation>
    <scope>NUCLEOTIDE SEQUENCE [LARGE SCALE GENOMIC DNA]</scope>
    <source>
        <strain evidence="2">DSM 11571 / OCM 486 / SEBR 4847</strain>
    </source>
</reference>
<organism evidence="1 2">
    <name type="scientific">Methanolacinia petrolearia (strain DSM 11571 / OCM 486 / SEBR 4847)</name>
    <name type="common">Methanoplanus petrolearius</name>
    <dbReference type="NCBI Taxonomy" id="679926"/>
    <lineage>
        <taxon>Archaea</taxon>
        <taxon>Methanobacteriati</taxon>
        <taxon>Methanobacteriota</taxon>
        <taxon>Stenosarchaea group</taxon>
        <taxon>Methanomicrobia</taxon>
        <taxon>Methanomicrobiales</taxon>
        <taxon>Methanomicrobiaceae</taxon>
        <taxon>Methanolacinia</taxon>
    </lineage>
</organism>